<dbReference type="AlphaFoldDB" id="A0A1B6I7V2"/>
<sequence length="246" mass="27358">MCTQRTVSTITLKIQEYNVFPESSEEDARPQIPQQISCPQSSGARSRSYTPQQPCPQDSRSTSRASSPQRPTQEIINDIERVRENLRDVKSRLEQSASPRPGPSHGGCPSSSGRSRSHSPCRCSPQTSRGSLRSHSSHHRSSHHRSRGSSRSLSSHHCSPHHRSRSSSRTSSPQRPTQEIITDIERVRENLRDVKARLEMKMSPSMPGPSHAGCPTHSPHSYSHASPACSEYYTPRACPSHEHKGC</sequence>
<evidence type="ECO:0000256" key="1">
    <source>
        <dbReference type="SAM" id="MobiDB-lite"/>
    </source>
</evidence>
<dbReference type="EMBL" id="GECU01024688">
    <property type="protein sequence ID" value="JAS83018.1"/>
    <property type="molecule type" value="Transcribed_RNA"/>
</dbReference>
<organism evidence="2">
    <name type="scientific">Homalodisca liturata</name>
    <dbReference type="NCBI Taxonomy" id="320908"/>
    <lineage>
        <taxon>Eukaryota</taxon>
        <taxon>Metazoa</taxon>
        <taxon>Ecdysozoa</taxon>
        <taxon>Arthropoda</taxon>
        <taxon>Hexapoda</taxon>
        <taxon>Insecta</taxon>
        <taxon>Pterygota</taxon>
        <taxon>Neoptera</taxon>
        <taxon>Paraneoptera</taxon>
        <taxon>Hemiptera</taxon>
        <taxon>Auchenorrhyncha</taxon>
        <taxon>Membracoidea</taxon>
        <taxon>Cicadellidae</taxon>
        <taxon>Cicadellinae</taxon>
        <taxon>Proconiini</taxon>
        <taxon>Homalodisca</taxon>
    </lineage>
</organism>
<proteinExistence type="predicted"/>
<feature type="compositionally biased region" description="Low complexity" evidence="1">
    <location>
        <begin position="215"/>
        <end position="226"/>
    </location>
</feature>
<feature type="compositionally biased region" description="Basic residues" evidence="1">
    <location>
        <begin position="135"/>
        <end position="148"/>
    </location>
</feature>
<feature type="compositionally biased region" description="Low complexity" evidence="1">
    <location>
        <begin position="106"/>
        <end position="134"/>
    </location>
</feature>
<feature type="non-terminal residue" evidence="2">
    <location>
        <position position="246"/>
    </location>
</feature>
<evidence type="ECO:0000313" key="2">
    <source>
        <dbReference type="EMBL" id="JAS83018.1"/>
    </source>
</evidence>
<name>A0A1B6I7V2_9HEMI</name>
<feature type="region of interest" description="Disordered" evidence="1">
    <location>
        <begin position="21"/>
        <end position="78"/>
    </location>
</feature>
<feature type="region of interest" description="Disordered" evidence="1">
    <location>
        <begin position="202"/>
        <end position="226"/>
    </location>
</feature>
<reference evidence="2" key="1">
    <citation type="submission" date="2015-11" db="EMBL/GenBank/DDBJ databases">
        <title>De novo transcriptome assembly of four potential Pierce s Disease insect vectors from Arizona vineyards.</title>
        <authorList>
            <person name="Tassone E.E."/>
        </authorList>
    </citation>
    <scope>NUCLEOTIDE SEQUENCE</scope>
</reference>
<feature type="compositionally biased region" description="Low complexity" evidence="1">
    <location>
        <begin position="30"/>
        <end position="42"/>
    </location>
</feature>
<protein>
    <submittedName>
        <fullName evidence="2">Uncharacterized protein</fullName>
    </submittedName>
</protein>
<accession>A0A1B6I7V2</accession>
<gene>
    <name evidence="2" type="ORF">g.43967</name>
</gene>
<feature type="compositionally biased region" description="Polar residues" evidence="1">
    <location>
        <begin position="43"/>
        <end position="75"/>
    </location>
</feature>
<feature type="region of interest" description="Disordered" evidence="1">
    <location>
        <begin position="91"/>
        <end position="181"/>
    </location>
</feature>